<dbReference type="OrthoDB" id="9789947at2"/>
<dbReference type="InterPro" id="IPR011882">
    <property type="entry name" value="PaaC"/>
</dbReference>
<dbReference type="GO" id="GO:0010124">
    <property type="term" value="P:phenylacetate catabolic process"/>
    <property type="evidence" value="ECO:0007669"/>
    <property type="project" value="InterPro"/>
</dbReference>
<name>A0A2S7SVZ2_9BACT</name>
<dbReference type="GO" id="GO:0005829">
    <property type="term" value="C:cytosol"/>
    <property type="evidence" value="ECO:0007669"/>
    <property type="project" value="TreeGrafter"/>
</dbReference>
<dbReference type="InterPro" id="IPR009078">
    <property type="entry name" value="Ferritin-like_SF"/>
</dbReference>
<dbReference type="Pfam" id="PF05138">
    <property type="entry name" value="PaaA_PaaC"/>
    <property type="match status" value="1"/>
</dbReference>
<dbReference type="InterPro" id="IPR007814">
    <property type="entry name" value="PaaA_PaaC"/>
</dbReference>
<organism evidence="1 2">
    <name type="scientific">Flavipsychrobacter stenotrophus</name>
    <dbReference type="NCBI Taxonomy" id="2077091"/>
    <lineage>
        <taxon>Bacteria</taxon>
        <taxon>Pseudomonadati</taxon>
        <taxon>Bacteroidota</taxon>
        <taxon>Chitinophagia</taxon>
        <taxon>Chitinophagales</taxon>
        <taxon>Chitinophagaceae</taxon>
        <taxon>Flavipsychrobacter</taxon>
    </lineage>
</organism>
<dbReference type="FunFam" id="1.20.1260.10:FF:000012">
    <property type="entry name" value="1,2-phenylacetyl-CoA epoxidase, subunit C"/>
    <property type="match status" value="1"/>
</dbReference>
<protein>
    <submittedName>
        <fullName evidence="1">Phenylacetate-CoA oxygenase subunit PaaI</fullName>
    </submittedName>
</protein>
<dbReference type="AlphaFoldDB" id="A0A2S7SVZ2"/>
<dbReference type="InterPro" id="IPR052703">
    <property type="entry name" value="Aromatic_CoA_ox/epox"/>
</dbReference>
<accession>A0A2S7SVZ2</accession>
<keyword evidence="2" id="KW-1185">Reference proteome</keyword>
<evidence type="ECO:0000313" key="1">
    <source>
        <dbReference type="EMBL" id="PQJ10904.1"/>
    </source>
</evidence>
<evidence type="ECO:0000313" key="2">
    <source>
        <dbReference type="Proteomes" id="UP000239872"/>
    </source>
</evidence>
<reference evidence="1 2" key="1">
    <citation type="submission" date="2018-01" db="EMBL/GenBank/DDBJ databases">
        <title>A novel member of the phylum Bacteroidetes isolated from glacier ice.</title>
        <authorList>
            <person name="Liu Q."/>
            <person name="Xin Y.-H."/>
        </authorList>
    </citation>
    <scope>NUCLEOTIDE SEQUENCE [LARGE SCALE GENOMIC DNA]</scope>
    <source>
        <strain evidence="1 2">RB1R16</strain>
    </source>
</reference>
<dbReference type="RefSeq" id="WP_105039631.1">
    <property type="nucleotide sequence ID" value="NZ_PPSL01000003.1"/>
</dbReference>
<gene>
    <name evidence="1" type="primary">paaI</name>
    <name evidence="1" type="ORF">CJD36_013110</name>
</gene>
<dbReference type="PANTHER" id="PTHR30458">
    <property type="entry name" value="PHENYLACETIC ACID DEGRADATION PROTEIN PAA"/>
    <property type="match status" value="1"/>
</dbReference>
<sequence length="271" mass="30852">MKLPYILRLADDALIIGQRLGEWTGHGPILEQDIALTNAALDHVGRARSLYQYAAEVFNQLPKEQQLTYFTSMAIQEKIKAGESIDEDTLAYLRDGWDFKNVLLVERPNIDWAYTVARGFFFDAFNFFYFTALSKSTDATIAAVAEKSLKEVTYHLRWSSEWVIRLGDGTDESHEKMQLAINETWPFTGELFVATDYEAAMTAEGVAPNLQQIQTLWTARVNEVLDEATLTLPAAGAWMQQGGKKGIHTEELGYMLTELQFMQRTYPNMQW</sequence>
<proteinExistence type="predicted"/>
<dbReference type="NCBIfam" id="TIGR02158">
    <property type="entry name" value="PA_CoA_Oxy3"/>
    <property type="match status" value="1"/>
</dbReference>
<dbReference type="PIRSF" id="PIRSF037834">
    <property type="entry name" value="PA_CoA_Oase3"/>
    <property type="match status" value="1"/>
</dbReference>
<dbReference type="Gene3D" id="1.20.1260.10">
    <property type="match status" value="1"/>
</dbReference>
<dbReference type="PANTHER" id="PTHR30458:SF0">
    <property type="entry name" value="1,2-PHENYLACETYL-COA EPOXIDASE, SUBUNIT C"/>
    <property type="match status" value="1"/>
</dbReference>
<dbReference type="EMBL" id="PPSL01000003">
    <property type="protein sequence ID" value="PQJ10904.1"/>
    <property type="molecule type" value="Genomic_DNA"/>
</dbReference>
<dbReference type="SUPFAM" id="SSF47240">
    <property type="entry name" value="Ferritin-like"/>
    <property type="match status" value="1"/>
</dbReference>
<dbReference type="Proteomes" id="UP000239872">
    <property type="component" value="Unassembled WGS sequence"/>
</dbReference>
<dbReference type="InterPro" id="IPR012347">
    <property type="entry name" value="Ferritin-like"/>
</dbReference>
<comment type="caution">
    <text evidence="1">The sequence shown here is derived from an EMBL/GenBank/DDBJ whole genome shotgun (WGS) entry which is preliminary data.</text>
</comment>